<evidence type="ECO:0000259" key="6">
    <source>
        <dbReference type="PROSITE" id="PS50026"/>
    </source>
</evidence>
<evidence type="ECO:0000313" key="8">
    <source>
        <dbReference type="Proteomes" id="UP000749559"/>
    </source>
</evidence>
<keyword evidence="4" id="KW-0732">Signal</keyword>
<feature type="domain" description="CUB" evidence="5">
    <location>
        <begin position="29"/>
        <end position="145"/>
    </location>
</feature>
<dbReference type="Gene3D" id="2.10.25.10">
    <property type="entry name" value="Laminin"/>
    <property type="match status" value="1"/>
</dbReference>
<proteinExistence type="predicted"/>
<gene>
    <name evidence="7" type="ORF">OFUS_LOCUS22955</name>
</gene>
<keyword evidence="1 2" id="KW-1015">Disulfide bond</keyword>
<dbReference type="InterPro" id="IPR035234">
    <property type="entry name" value="IgGFc-bd_N"/>
</dbReference>
<evidence type="ECO:0000259" key="5">
    <source>
        <dbReference type="PROSITE" id="PS01180"/>
    </source>
</evidence>
<keyword evidence="8" id="KW-1185">Reference proteome</keyword>
<evidence type="ECO:0000256" key="4">
    <source>
        <dbReference type="SAM" id="SignalP"/>
    </source>
</evidence>
<feature type="region of interest" description="Disordered" evidence="3">
    <location>
        <begin position="743"/>
        <end position="762"/>
    </location>
</feature>
<dbReference type="CDD" id="cd00054">
    <property type="entry name" value="EGF_CA"/>
    <property type="match status" value="1"/>
</dbReference>
<dbReference type="OrthoDB" id="6117025at2759"/>
<dbReference type="SUPFAM" id="SSF57196">
    <property type="entry name" value="EGF/Laminin"/>
    <property type="match status" value="1"/>
</dbReference>
<evidence type="ECO:0000256" key="3">
    <source>
        <dbReference type="SAM" id="MobiDB-lite"/>
    </source>
</evidence>
<dbReference type="InterPro" id="IPR035914">
    <property type="entry name" value="Sperma_CUB_dom_sf"/>
</dbReference>
<evidence type="ECO:0000313" key="7">
    <source>
        <dbReference type="EMBL" id="CAH1798874.1"/>
    </source>
</evidence>
<reference evidence="7" key="1">
    <citation type="submission" date="2022-03" db="EMBL/GenBank/DDBJ databases">
        <authorList>
            <person name="Martin C."/>
        </authorList>
    </citation>
    <scope>NUCLEOTIDE SEQUENCE</scope>
</reference>
<feature type="disulfide bond" evidence="2">
    <location>
        <begin position="181"/>
        <end position="190"/>
    </location>
</feature>
<dbReference type="InterPro" id="IPR000742">
    <property type="entry name" value="EGF"/>
</dbReference>
<keyword evidence="2" id="KW-0245">EGF-like domain</keyword>
<name>A0A8S4Q4Q4_OWEFU</name>
<feature type="domain" description="EGF-like" evidence="6">
    <location>
        <begin position="154"/>
        <end position="191"/>
    </location>
</feature>
<dbReference type="Pfam" id="PF17517">
    <property type="entry name" value="IgGFc_binding"/>
    <property type="match status" value="1"/>
</dbReference>
<dbReference type="Proteomes" id="UP000749559">
    <property type="component" value="Unassembled WGS sequence"/>
</dbReference>
<dbReference type="Gene3D" id="2.60.120.290">
    <property type="entry name" value="Spermadhesin, CUB domain"/>
    <property type="match status" value="2"/>
</dbReference>
<dbReference type="PANTHER" id="PTHR46534">
    <property type="entry name" value="IGGFC_BINDING DOMAIN-CONTAINING PROTEIN"/>
    <property type="match status" value="1"/>
</dbReference>
<dbReference type="EMBL" id="CAIIXF020000011">
    <property type="protein sequence ID" value="CAH1798874.1"/>
    <property type="molecule type" value="Genomic_DNA"/>
</dbReference>
<dbReference type="SMART" id="SM00042">
    <property type="entry name" value="CUB"/>
    <property type="match status" value="2"/>
</dbReference>
<dbReference type="PROSITE" id="PS00022">
    <property type="entry name" value="EGF_1"/>
    <property type="match status" value="1"/>
</dbReference>
<dbReference type="PANTHER" id="PTHR46534:SF1">
    <property type="entry name" value="IGGFC-BINDING PROTEIN N-TERMINAL DOMAIN-CONTAINING PROTEIN"/>
    <property type="match status" value="1"/>
</dbReference>
<feature type="signal peptide" evidence="4">
    <location>
        <begin position="1"/>
        <end position="18"/>
    </location>
</feature>
<dbReference type="PROSITE" id="PS01186">
    <property type="entry name" value="EGF_2"/>
    <property type="match status" value="1"/>
</dbReference>
<organism evidence="7 8">
    <name type="scientific">Owenia fusiformis</name>
    <name type="common">Polychaete worm</name>
    <dbReference type="NCBI Taxonomy" id="6347"/>
    <lineage>
        <taxon>Eukaryota</taxon>
        <taxon>Metazoa</taxon>
        <taxon>Spiralia</taxon>
        <taxon>Lophotrochozoa</taxon>
        <taxon>Annelida</taxon>
        <taxon>Polychaeta</taxon>
        <taxon>Sedentaria</taxon>
        <taxon>Canalipalpata</taxon>
        <taxon>Sabellida</taxon>
        <taxon>Oweniida</taxon>
        <taxon>Oweniidae</taxon>
        <taxon>Owenia</taxon>
    </lineage>
</organism>
<feature type="domain" description="CUB" evidence="5">
    <location>
        <begin position="199"/>
        <end position="316"/>
    </location>
</feature>
<dbReference type="PROSITE" id="PS50026">
    <property type="entry name" value="EGF_3"/>
    <property type="match status" value="1"/>
</dbReference>
<comment type="caution">
    <text evidence="7">The sequence shown here is derived from an EMBL/GenBank/DDBJ whole genome shotgun (WGS) entry which is preliminary data.</text>
</comment>
<comment type="caution">
    <text evidence="2">Lacks conserved residue(s) required for the propagation of feature annotation.</text>
</comment>
<dbReference type="SMART" id="SM00181">
    <property type="entry name" value="EGF"/>
    <property type="match status" value="1"/>
</dbReference>
<accession>A0A8S4Q4Q4</accession>
<dbReference type="InterPro" id="IPR000859">
    <property type="entry name" value="CUB_dom"/>
</dbReference>
<evidence type="ECO:0000256" key="2">
    <source>
        <dbReference type="PROSITE-ProRule" id="PRU00076"/>
    </source>
</evidence>
<dbReference type="AlphaFoldDB" id="A0A8S4Q4Q4"/>
<protein>
    <submittedName>
        <fullName evidence="7">Uncharacterized protein</fullName>
    </submittedName>
</protein>
<sequence>MEFKIIIFLAVCVSLTFSQSLTTTVRPSCDRNITSNDIFNAIDSPNYPQYYPTYSSCIYNIIFDKADVPYEVLMYVANFRTYSYSSRRDILRINNRDFYGDGASRSTALQIGQTYAYRAVNYLQLIFYAPTGRSAQGFSLDFVALEDDPSKPNITERCDEITCLNGGTCHSHGPDGFKCYCISGYTGDFCEYVPNTHDCPKFFNEDALGVGEIRSTYYPSRYPSRHYCDFIIFNTTVGHTMSIYVDDFQTESRYDTLCIGDPQNPSCYSGDGRSSSSAMRVGETYFYEITDTIFRLNFRTDSSRSYRGFRLLYAILDPDATLNVTTAGRTNKGTEFSFAYLPHQYNSVSGNNQLYVTSEVSGQVTVFLSATGETNNYTVDPLTPLVVDLPGSMRVTEGLEQKGIRIESDVNVTVAAYSSTVGSADGFLVLPEANLGTQYVVASYTPYPGSYSYITIVGLDNLTSAWLIFRNESANDGFGGYDYDNAIEVQVVDVQSYTYRSQSDLTGTLVVADGPISVISGCDYAQIPTDVISGDQIVEMLPPVIALGFEFIVPPIAERIGGEIIRVIAWTDDTDVNLPISGFTTELDEGEFVDITASSGLTETIACTKKCLVVQYNMGNQRDSVGSDPFMSIVPPVEQYTQNHIFVRPANFRSYVNVVILQSDVNGLQINGINVTSLTTFRDVPNTGYTAGQIPLDNFEEFLLSHVDGDDIEWLAMLYGHSSNSNIFRGYGYPLGMQLNPVAPRATEPPKETDPPVTAPTGNITERCRCNFRVLGNESAGEEEFGTLVHDLEDTLYFFPQQDCESCRATLHDCPLDCRREVLEEWGTEGLASEIIVEVPGSIRLKALGQVMCERHYTRIPPPGRKLGVFYRSGSCVEEDSALLIGRVTAGPYLCCTEADIPIVGTVPAWDVDCDGEFNYLKTENMLANIADLYKLKGLKQDEIDRHIQTIRDAQP</sequence>
<dbReference type="PROSITE" id="PS01180">
    <property type="entry name" value="CUB"/>
    <property type="match status" value="2"/>
</dbReference>
<feature type="chain" id="PRO_5035874076" evidence="4">
    <location>
        <begin position="19"/>
        <end position="956"/>
    </location>
</feature>
<dbReference type="SUPFAM" id="SSF49854">
    <property type="entry name" value="Spermadhesin, CUB domain"/>
    <property type="match status" value="2"/>
</dbReference>
<dbReference type="Pfam" id="PF00431">
    <property type="entry name" value="CUB"/>
    <property type="match status" value="1"/>
</dbReference>
<evidence type="ECO:0000256" key="1">
    <source>
        <dbReference type="ARBA" id="ARBA00023157"/>
    </source>
</evidence>
<dbReference type="CDD" id="cd00041">
    <property type="entry name" value="CUB"/>
    <property type="match status" value="1"/>
</dbReference>